<dbReference type="EMBL" id="FWXF01000016">
    <property type="protein sequence ID" value="SMC26261.1"/>
    <property type="molecule type" value="Genomic_DNA"/>
</dbReference>
<feature type="transmembrane region" description="Helical" evidence="1">
    <location>
        <begin position="409"/>
        <end position="429"/>
    </location>
</feature>
<feature type="transmembrane region" description="Helical" evidence="1">
    <location>
        <begin position="107"/>
        <end position="124"/>
    </location>
</feature>
<dbReference type="PANTHER" id="PTHR28008">
    <property type="entry name" value="DOMAIN PROTEIN, PUTATIVE (AFU_ORTHOLOGUE AFUA_3G10980)-RELATED"/>
    <property type="match status" value="1"/>
</dbReference>
<feature type="transmembrane region" description="Helical" evidence="1">
    <location>
        <begin position="225"/>
        <end position="245"/>
    </location>
</feature>
<feature type="transmembrane region" description="Helical" evidence="1">
    <location>
        <begin position="45"/>
        <end position="63"/>
    </location>
</feature>
<keyword evidence="1" id="KW-1133">Transmembrane helix</keyword>
<feature type="transmembrane region" description="Helical" evidence="1">
    <location>
        <begin position="70"/>
        <end position="95"/>
    </location>
</feature>
<dbReference type="AlphaFoldDB" id="A0A1W1XRU7"/>
<dbReference type="OrthoDB" id="283584at2"/>
<keyword evidence="1" id="KW-0472">Membrane</keyword>
<proteinExistence type="predicted"/>
<evidence type="ECO:0000313" key="3">
    <source>
        <dbReference type="EMBL" id="SMC26261.1"/>
    </source>
</evidence>
<feature type="transmembrane region" description="Helical" evidence="1">
    <location>
        <begin position="376"/>
        <end position="397"/>
    </location>
</feature>
<keyword evidence="4" id="KW-1185">Reference proteome</keyword>
<evidence type="ECO:0000256" key="1">
    <source>
        <dbReference type="SAM" id="Phobius"/>
    </source>
</evidence>
<feature type="domain" description="VanZ-like" evidence="2">
    <location>
        <begin position="294"/>
        <end position="421"/>
    </location>
</feature>
<evidence type="ECO:0000313" key="4">
    <source>
        <dbReference type="Proteomes" id="UP000192783"/>
    </source>
</evidence>
<accession>A0A1W1XRU7</accession>
<name>A0A1W1XRU7_9BACT</name>
<dbReference type="STRING" id="1121390.SAMN02746041_02586"/>
<evidence type="ECO:0000259" key="2">
    <source>
        <dbReference type="Pfam" id="PF04892"/>
    </source>
</evidence>
<reference evidence="3 4" key="1">
    <citation type="submission" date="2017-04" db="EMBL/GenBank/DDBJ databases">
        <authorList>
            <person name="Afonso C.L."/>
            <person name="Miller P.J."/>
            <person name="Scott M.A."/>
            <person name="Spackman E."/>
            <person name="Goraichik I."/>
            <person name="Dimitrov K.M."/>
            <person name="Suarez D.L."/>
            <person name="Swayne D.E."/>
        </authorList>
    </citation>
    <scope>NUCLEOTIDE SEQUENCE [LARGE SCALE GENOMIC DNA]</scope>
    <source>
        <strain evidence="3 4">DSM 13146</strain>
    </source>
</reference>
<feature type="transmembrane region" description="Helical" evidence="1">
    <location>
        <begin position="144"/>
        <end position="162"/>
    </location>
</feature>
<feature type="transmembrane region" description="Helical" evidence="1">
    <location>
        <begin position="251"/>
        <end position="268"/>
    </location>
</feature>
<dbReference type="Proteomes" id="UP000192783">
    <property type="component" value="Unassembled WGS sequence"/>
</dbReference>
<dbReference type="Pfam" id="PF04892">
    <property type="entry name" value="VanZ"/>
    <property type="match status" value="2"/>
</dbReference>
<dbReference type="InterPro" id="IPR006976">
    <property type="entry name" value="VanZ-like"/>
</dbReference>
<feature type="transmembrane region" description="Helical" evidence="1">
    <location>
        <begin position="345"/>
        <end position="364"/>
    </location>
</feature>
<keyword evidence="1" id="KW-0812">Transmembrane</keyword>
<organism evidence="3 4">
    <name type="scientific">Desulfacinum hydrothermale DSM 13146</name>
    <dbReference type="NCBI Taxonomy" id="1121390"/>
    <lineage>
        <taxon>Bacteria</taxon>
        <taxon>Pseudomonadati</taxon>
        <taxon>Thermodesulfobacteriota</taxon>
        <taxon>Syntrophobacteria</taxon>
        <taxon>Syntrophobacterales</taxon>
        <taxon>Syntrophobacteraceae</taxon>
        <taxon>Desulfacinum</taxon>
    </lineage>
</organism>
<dbReference type="PANTHER" id="PTHR28008:SF1">
    <property type="entry name" value="DOMAIN PROTEIN, PUTATIVE (AFU_ORTHOLOGUE AFUA_3G10980)-RELATED"/>
    <property type="match status" value="1"/>
</dbReference>
<dbReference type="RefSeq" id="WP_084058488.1">
    <property type="nucleotide sequence ID" value="NZ_FWXF01000016.1"/>
</dbReference>
<gene>
    <name evidence="3" type="ORF">SAMN02746041_02586</name>
</gene>
<sequence>MGAALFISYGSLVPLNFHPVGWAEAVSRVAAPSFWDFRIRSKSDWAANFLILVPTAYFARGFFRTRMSFLGGFGAGLVALLACSSLSSLIEFAQIFFPPRVPSSSDLLAQVLGAGCGIGLHGCVGGRLEQWMRSFRSESRWERVARYGLVAYMWAFSLYQLMPLDLTLSPGDLFRKWRAGRIHMVPFRFAYDSAAEALYQFATDMALWAPVCVLFLLGSRMSKTTAVLSTVALSALLEGLQLLVLSRTTDTTDIVAAAAAAVAVALLWRPRQTSAAWGRGSRDSLLAVLGLVGFVVWCLVVVCVFWYPFNFTQNGMEISARLREFFRVPLVTYFYRSEIMGLTEILRRLLWFAPLGVFAFAMVSPLNRWGVGRLKWLILIPLLAAVAFGVELAQVALPGKVADATDALLGTLGAVMGSWGASRFVPLLLEQRLERKP</sequence>
<feature type="transmembrane region" description="Helical" evidence="1">
    <location>
        <begin position="197"/>
        <end position="218"/>
    </location>
</feature>
<feature type="transmembrane region" description="Helical" evidence="1">
    <location>
        <begin position="288"/>
        <end position="309"/>
    </location>
</feature>
<protein>
    <submittedName>
        <fullName evidence="3">VanZ like family protein</fullName>
    </submittedName>
</protein>
<feature type="domain" description="VanZ-like" evidence="2">
    <location>
        <begin position="13"/>
        <end position="120"/>
    </location>
</feature>